<evidence type="ECO:0000256" key="6">
    <source>
        <dbReference type="ARBA" id="ARBA00022563"/>
    </source>
</evidence>
<comment type="cofactor">
    <cofactor evidence="1 10 11">
        <name>pyridoxal 5'-phosphate</name>
        <dbReference type="ChEBI" id="CHEBI:597326"/>
    </cofactor>
</comment>
<dbReference type="OrthoDB" id="9803846at2"/>
<evidence type="ECO:0000256" key="3">
    <source>
        <dbReference type="ARBA" id="ARBA00006376"/>
    </source>
</evidence>
<dbReference type="CDD" id="cd00378">
    <property type="entry name" value="SHMT"/>
    <property type="match status" value="1"/>
</dbReference>
<comment type="catalytic activity">
    <reaction evidence="10">
        <text>(6R)-5,10-methylene-5,6,7,8-tetrahydrofolate + glycine + H2O = (6S)-5,6,7,8-tetrahydrofolate + L-serine</text>
        <dbReference type="Rhea" id="RHEA:15481"/>
        <dbReference type="ChEBI" id="CHEBI:15377"/>
        <dbReference type="ChEBI" id="CHEBI:15636"/>
        <dbReference type="ChEBI" id="CHEBI:33384"/>
        <dbReference type="ChEBI" id="CHEBI:57305"/>
        <dbReference type="ChEBI" id="CHEBI:57453"/>
        <dbReference type="EC" id="2.1.2.1"/>
    </reaction>
</comment>
<dbReference type="InterPro" id="IPR015421">
    <property type="entry name" value="PyrdxlP-dep_Trfase_major"/>
</dbReference>
<dbReference type="HAMAP" id="MF_00051">
    <property type="entry name" value="SHMT"/>
    <property type="match status" value="1"/>
</dbReference>
<dbReference type="Pfam" id="PF00464">
    <property type="entry name" value="SHMT"/>
    <property type="match status" value="1"/>
</dbReference>
<dbReference type="UniPathway" id="UPA00193"/>
<sequence length="418" mass="44289">MGLYDSLAAADPEVAAAVDAELRRQQSTLEMIASENFAPVSVLEAQGSVLTNKYAEGYPGRRYYGGCEFVDVTEQLAIDRAKSLFGAEHANVQPHSGAQANTAVYFALLQHGDTILGLDLAHGGHLTHGMRLNYSGKVLNVVPYHVRADDGLVDMDEVASLAAEHRPKMIVAGWSAYPRQLDFAAFREIADSVGALLMVDMAHFAGLVAAGLHPSPVPYADIVTTTTHKTLGGPRGGLILAREEYGKKINSAVFPGMQGGPLEHVIAAKAVALKIAASEEFKARQAVTVEGAKILAERLLAEDSAKAGVKVLTGGTDVHLVLVDLVDSELTGRDAEDRLHEIGITVNRNAVPNDPRPPMVTSGLRIGTPALATRGFTAEDFAEVADVIALALQPSFDAGALSARVKALADKHPLYPNL</sequence>
<gene>
    <name evidence="10" type="primary">glyA</name>
    <name evidence="13" type="ORF">F9B16_34120</name>
</gene>
<keyword evidence="10" id="KW-0028">Amino-acid biosynthesis</keyword>
<dbReference type="InterPro" id="IPR049943">
    <property type="entry name" value="Ser_HO-MeTrfase-like"/>
</dbReference>
<dbReference type="RefSeq" id="WP_151544341.1">
    <property type="nucleotide sequence ID" value="NZ_WBMR01000139.1"/>
</dbReference>
<protein>
    <recommendedName>
        <fullName evidence="10">Serine hydroxymethyltransferase</fullName>
        <shortName evidence="10">SHMT</shortName>
        <shortName evidence="10">Serine methylase</shortName>
        <ecNumber evidence="10">2.1.2.1</ecNumber>
    </recommendedName>
</protein>
<dbReference type="PANTHER" id="PTHR11680:SF35">
    <property type="entry name" value="SERINE HYDROXYMETHYLTRANSFERASE 1"/>
    <property type="match status" value="1"/>
</dbReference>
<dbReference type="PANTHER" id="PTHR11680">
    <property type="entry name" value="SERINE HYDROXYMETHYLTRANSFERASE"/>
    <property type="match status" value="1"/>
</dbReference>
<comment type="function">
    <text evidence="9">Catalyzes the reversible interconversion of serine and glycine with tetrahydrofolate (THF) serving as the one-carbon carrier. This reaction serves as the major source of one-carbon groups required for the biosynthesis of purines, thymidylate, methionine, and other important biomolecules. Also exhibits THF-independent aldolase activity toward beta-hydroxyamino acids, producing glycine and aldehydes, via a retro-aldol mechanism. Thus, is able to catalyze the cleavage of L-allo-threonine.</text>
</comment>
<dbReference type="NCBIfam" id="NF000586">
    <property type="entry name" value="PRK00011.1"/>
    <property type="match status" value="1"/>
</dbReference>
<dbReference type="InterPro" id="IPR015424">
    <property type="entry name" value="PyrdxlP-dep_Trfase"/>
</dbReference>
<keyword evidence="8 10" id="KW-0663">Pyridoxal phosphate</keyword>
<dbReference type="InterPro" id="IPR001085">
    <property type="entry name" value="Ser_HO-MeTrfase"/>
</dbReference>
<evidence type="ECO:0000256" key="8">
    <source>
        <dbReference type="ARBA" id="ARBA00022898"/>
    </source>
</evidence>
<keyword evidence="5 10" id="KW-0963">Cytoplasm</keyword>
<name>A0A6L3VRW4_9ACTN</name>
<evidence type="ECO:0000256" key="10">
    <source>
        <dbReference type="HAMAP-Rule" id="MF_00051"/>
    </source>
</evidence>
<dbReference type="PIRSF" id="PIRSF000412">
    <property type="entry name" value="SHMT"/>
    <property type="match status" value="1"/>
</dbReference>
<comment type="caution">
    <text evidence="13">The sequence shown here is derived from an EMBL/GenBank/DDBJ whole genome shotgun (WGS) entry which is preliminary data.</text>
</comment>
<evidence type="ECO:0000256" key="9">
    <source>
        <dbReference type="ARBA" id="ARBA00054606"/>
    </source>
</evidence>
<dbReference type="AlphaFoldDB" id="A0A6L3VRW4"/>
<feature type="domain" description="Serine hydroxymethyltransferase-like" evidence="12">
    <location>
        <begin position="8"/>
        <end position="388"/>
    </location>
</feature>
<comment type="pathway">
    <text evidence="10">One-carbon metabolism; tetrahydrofolate interconversion.</text>
</comment>
<dbReference type="GO" id="GO:0035999">
    <property type="term" value="P:tetrahydrofolate interconversion"/>
    <property type="evidence" value="ECO:0007669"/>
    <property type="project" value="UniProtKB-UniRule"/>
</dbReference>
<accession>A0A6L3VRW4</accession>
<evidence type="ECO:0000259" key="12">
    <source>
        <dbReference type="Pfam" id="PF00464"/>
    </source>
</evidence>
<dbReference type="GO" id="GO:0042803">
    <property type="term" value="F:protein homodimerization activity"/>
    <property type="evidence" value="ECO:0007669"/>
    <property type="project" value="UniProtKB-ARBA"/>
</dbReference>
<dbReference type="GO" id="GO:0005829">
    <property type="term" value="C:cytosol"/>
    <property type="evidence" value="ECO:0007669"/>
    <property type="project" value="TreeGrafter"/>
</dbReference>
<comment type="subunit">
    <text evidence="4 10">Homodimer.</text>
</comment>
<feature type="binding site" evidence="10">
    <location>
        <begin position="124"/>
        <end position="126"/>
    </location>
    <ligand>
        <name>(6S)-5,6,7,8-tetrahydrofolate</name>
        <dbReference type="ChEBI" id="CHEBI:57453"/>
    </ligand>
</feature>
<dbReference type="Gene3D" id="3.40.640.10">
    <property type="entry name" value="Type I PLP-dependent aspartate aminotransferase-like (Major domain)"/>
    <property type="match status" value="1"/>
</dbReference>
<evidence type="ECO:0000256" key="2">
    <source>
        <dbReference type="ARBA" id="ARBA00004496"/>
    </source>
</evidence>
<feature type="binding site" evidence="10">
    <location>
        <position position="120"/>
    </location>
    <ligand>
        <name>(6S)-5,6,7,8-tetrahydrofolate</name>
        <dbReference type="ChEBI" id="CHEBI:57453"/>
    </ligand>
</feature>
<feature type="binding site" evidence="10">
    <location>
        <position position="243"/>
    </location>
    <ligand>
        <name>(6S)-5,6,7,8-tetrahydrofolate</name>
        <dbReference type="ChEBI" id="CHEBI:57453"/>
    </ligand>
</feature>
<dbReference type="GO" id="GO:0032259">
    <property type="term" value="P:methylation"/>
    <property type="evidence" value="ECO:0007669"/>
    <property type="project" value="UniProtKB-KW"/>
</dbReference>
<comment type="pathway">
    <text evidence="10">Amino-acid biosynthesis; glycine biosynthesis; glycine from L-serine: step 1/1.</text>
</comment>
<evidence type="ECO:0000313" key="14">
    <source>
        <dbReference type="Proteomes" id="UP000483004"/>
    </source>
</evidence>
<evidence type="ECO:0000256" key="7">
    <source>
        <dbReference type="ARBA" id="ARBA00022679"/>
    </source>
</evidence>
<feature type="modified residue" description="N6-(pyridoxal phosphate)lysine" evidence="10 11">
    <location>
        <position position="229"/>
    </location>
</feature>
<dbReference type="GO" id="GO:0019264">
    <property type="term" value="P:glycine biosynthetic process from serine"/>
    <property type="evidence" value="ECO:0007669"/>
    <property type="project" value="UniProtKB-UniRule"/>
</dbReference>
<feature type="site" description="Plays an important role in substrate specificity" evidence="10">
    <location>
        <position position="228"/>
    </location>
</feature>
<comment type="similarity">
    <text evidence="3 10">Belongs to the SHMT family.</text>
</comment>
<dbReference type="UniPathway" id="UPA00288">
    <property type="reaction ID" value="UER01023"/>
</dbReference>
<reference evidence="13 14" key="1">
    <citation type="submission" date="2019-09" db="EMBL/GenBank/DDBJ databases">
        <title>Actinomadura physcomitrii sp. nov., a novel actinomycete isolated from moss [Physcomitrium sphaericum (Ludw) Fuernr].</title>
        <authorList>
            <person name="Liu C."/>
            <person name="Zhuang X."/>
        </authorList>
    </citation>
    <scope>NUCLEOTIDE SEQUENCE [LARGE SCALE GENOMIC DNA]</scope>
    <source>
        <strain evidence="13 14">CYP1-1B</strain>
    </source>
</reference>
<dbReference type="InterPro" id="IPR019798">
    <property type="entry name" value="Ser_HO-MeTrfase_PLP_BS"/>
</dbReference>
<dbReference type="FunFam" id="3.40.640.10:FF:000001">
    <property type="entry name" value="Serine hydroxymethyltransferase"/>
    <property type="match status" value="1"/>
</dbReference>
<dbReference type="GO" id="GO:0030170">
    <property type="term" value="F:pyridoxal phosphate binding"/>
    <property type="evidence" value="ECO:0007669"/>
    <property type="project" value="UniProtKB-UniRule"/>
</dbReference>
<dbReference type="GO" id="GO:0008168">
    <property type="term" value="F:methyltransferase activity"/>
    <property type="evidence" value="ECO:0007669"/>
    <property type="project" value="UniProtKB-KW"/>
</dbReference>
<evidence type="ECO:0000256" key="11">
    <source>
        <dbReference type="PIRSR" id="PIRSR000412-50"/>
    </source>
</evidence>
<dbReference type="SUPFAM" id="SSF53383">
    <property type="entry name" value="PLP-dependent transferases"/>
    <property type="match status" value="1"/>
</dbReference>
<dbReference type="EC" id="2.1.2.1" evidence="10"/>
<dbReference type="GO" id="GO:0004372">
    <property type="term" value="F:glycine hydroxymethyltransferase activity"/>
    <property type="evidence" value="ECO:0007669"/>
    <property type="project" value="UniProtKB-UniRule"/>
</dbReference>
<dbReference type="Gene3D" id="3.90.1150.10">
    <property type="entry name" value="Aspartate Aminotransferase, domain 1"/>
    <property type="match status" value="1"/>
</dbReference>
<proteinExistence type="inferred from homology"/>
<dbReference type="Proteomes" id="UP000483004">
    <property type="component" value="Unassembled WGS sequence"/>
</dbReference>
<comment type="subcellular location">
    <subcellularLocation>
        <location evidence="2 10">Cytoplasm</location>
    </subcellularLocation>
</comment>
<dbReference type="InterPro" id="IPR039429">
    <property type="entry name" value="SHMT-like_dom"/>
</dbReference>
<keyword evidence="6 10" id="KW-0554">One-carbon metabolism</keyword>
<organism evidence="13 14">
    <name type="scientific">Actinomadura montaniterrae</name>
    <dbReference type="NCBI Taxonomy" id="1803903"/>
    <lineage>
        <taxon>Bacteria</taxon>
        <taxon>Bacillati</taxon>
        <taxon>Actinomycetota</taxon>
        <taxon>Actinomycetes</taxon>
        <taxon>Streptosporangiales</taxon>
        <taxon>Thermomonosporaceae</taxon>
        <taxon>Actinomadura</taxon>
    </lineage>
</organism>
<evidence type="ECO:0000256" key="4">
    <source>
        <dbReference type="ARBA" id="ARBA00011738"/>
    </source>
</evidence>
<dbReference type="InterPro" id="IPR015422">
    <property type="entry name" value="PyrdxlP-dep_Trfase_small"/>
</dbReference>
<evidence type="ECO:0000256" key="1">
    <source>
        <dbReference type="ARBA" id="ARBA00001933"/>
    </source>
</evidence>
<keyword evidence="14" id="KW-1185">Reference proteome</keyword>
<keyword evidence="13" id="KW-0489">Methyltransferase</keyword>
<comment type="caution">
    <text evidence="10">Lacks conserved residue(s) required for the propagation of feature annotation.</text>
</comment>
<evidence type="ECO:0000256" key="5">
    <source>
        <dbReference type="ARBA" id="ARBA00022490"/>
    </source>
</evidence>
<dbReference type="PROSITE" id="PS00096">
    <property type="entry name" value="SHMT"/>
    <property type="match status" value="1"/>
</dbReference>
<dbReference type="EMBL" id="WBMR01000139">
    <property type="protein sequence ID" value="KAB2370816.1"/>
    <property type="molecule type" value="Genomic_DNA"/>
</dbReference>
<keyword evidence="7 10" id="KW-0808">Transferase</keyword>
<evidence type="ECO:0000313" key="13">
    <source>
        <dbReference type="EMBL" id="KAB2370816.1"/>
    </source>
</evidence>